<reference evidence="2" key="3">
    <citation type="journal article" date="2000" name="Genome Res.">
        <title>RIKEN integrated sequence analysis (RISA) system--384-format sequencing pipeline with 384 multicapillary sequencer.</title>
        <authorList>
            <person name="Shibata K."/>
            <person name="Itoh M."/>
            <person name="Aizawa K."/>
            <person name="Nagaoka S."/>
            <person name="Sasaki N."/>
            <person name="Carninci P."/>
            <person name="Konno H."/>
            <person name="Akiyama J."/>
            <person name="Nishi K."/>
            <person name="Kitsunai T."/>
            <person name="Tashiro H."/>
            <person name="Itoh M."/>
            <person name="Sumi N."/>
            <person name="Ishii Y."/>
            <person name="Nakamura S."/>
            <person name="Hazama M."/>
            <person name="Nishine T."/>
            <person name="Harada A."/>
            <person name="Yamamoto R."/>
            <person name="Matsumoto H."/>
            <person name="Sakaguchi S."/>
            <person name="Ikegami T."/>
            <person name="Kashiwagi K."/>
            <person name="Fujiwake S."/>
            <person name="Inoue K."/>
            <person name="Togawa Y."/>
            <person name="Izawa M."/>
            <person name="Ohara E."/>
            <person name="Watahiki M."/>
            <person name="Yoneda Y."/>
            <person name="Ishikawa T."/>
            <person name="Ozawa K."/>
            <person name="Tanaka T."/>
            <person name="Matsuura S."/>
            <person name="Kawai J."/>
            <person name="Okazaki Y."/>
            <person name="Muramatsu M."/>
            <person name="Inoue Y."/>
            <person name="Kira A."/>
            <person name="Hayashizaki Y."/>
        </authorList>
    </citation>
    <scope>NUCLEOTIDE SEQUENCE</scope>
    <source>
        <strain evidence="2">C57BL/6J</strain>
        <tissue evidence="2">Testis</tissue>
    </source>
</reference>
<organism evidence="2">
    <name type="scientific">Mus musculus</name>
    <name type="common">Mouse</name>
    <dbReference type="NCBI Taxonomy" id="10090"/>
    <lineage>
        <taxon>Eukaryota</taxon>
        <taxon>Metazoa</taxon>
        <taxon>Chordata</taxon>
        <taxon>Craniata</taxon>
        <taxon>Vertebrata</taxon>
        <taxon>Euteleostomi</taxon>
        <taxon>Mammalia</taxon>
        <taxon>Eutheria</taxon>
        <taxon>Euarchontoglires</taxon>
        <taxon>Glires</taxon>
        <taxon>Rodentia</taxon>
        <taxon>Myomorpha</taxon>
        <taxon>Muroidea</taxon>
        <taxon>Muridae</taxon>
        <taxon>Murinae</taxon>
        <taxon>Mus</taxon>
        <taxon>Mus</taxon>
    </lineage>
</organism>
<reference evidence="2" key="4">
    <citation type="submission" date="2000-07" db="EMBL/GenBank/DDBJ databases">
        <authorList>
            <person name="Adachi J."/>
            <person name="Aizawa K."/>
            <person name="Akahira S."/>
            <person name="Akimura T."/>
            <person name="Arai A."/>
            <person name="Aono H."/>
            <person name="Arakawa T."/>
            <person name="Bono H."/>
            <person name="Carninci P."/>
            <person name="Fukuda S."/>
            <person name="Fukunishi Y."/>
            <person name="Furuno M."/>
            <person name="Hanagaki T."/>
            <person name="Hara A."/>
            <person name="Hayatsu N."/>
            <person name="Hiramoto K."/>
            <person name="Hiraoka T."/>
            <person name="Hori F."/>
            <person name="Imotani K."/>
            <person name="Ishii Y."/>
            <person name="Itoh M."/>
            <person name="Izawa M."/>
            <person name="Kasukawa T."/>
            <person name="Kato H."/>
            <person name="Kawai J."/>
            <person name="Kojima Y."/>
            <person name="Konno H."/>
            <person name="Kouda M."/>
            <person name="Koya S."/>
            <person name="Kurihara C."/>
            <person name="Matsuyama T."/>
            <person name="Miyazaki A."/>
            <person name="Nishi K."/>
            <person name="Nomura K."/>
            <person name="Numazaki R."/>
            <person name="Ohno M."/>
            <person name="Okazaki Y."/>
            <person name="Okido T."/>
            <person name="Owa C."/>
            <person name="Saito H."/>
            <person name="Saito R."/>
            <person name="Sakai C."/>
            <person name="Sakai K."/>
            <person name="Sano H."/>
            <person name="Sasaki D."/>
            <person name="Shibata K."/>
            <person name="Shibata Y."/>
            <person name="Shinagawa A."/>
            <person name="Shiraki T."/>
            <person name="Sogabe Y."/>
            <person name="Suzuki H."/>
            <person name="Tagami M."/>
            <person name="Tagawa A."/>
            <person name="Takahashi F."/>
            <person name="Tanaka T."/>
            <person name="Tejima Y."/>
            <person name="Toya T."/>
            <person name="Yamamura T."/>
            <person name="Yasunishi A."/>
            <person name="Yoshida K."/>
            <person name="Yoshino M."/>
            <person name="Muramatsu M."/>
            <person name="Hayashizaki Y."/>
        </authorList>
    </citation>
    <scope>NUCLEOTIDE SEQUENCE</scope>
    <source>
        <strain evidence="2">C57BL/6J</strain>
        <tissue evidence="2">Testis</tissue>
    </source>
</reference>
<reference evidence="2" key="7">
    <citation type="journal article" date="2005" name="Science">
        <title>The Transcriptional Landscape of the Mammalian Genome.</title>
        <authorList>
            <consortium name="The FANTOM Consortium"/>
            <consortium name="Riken Genome Exploration Research Group and Genome Science Group (Genome Network Project Core Group)"/>
        </authorList>
    </citation>
    <scope>NUCLEOTIDE SEQUENCE</scope>
    <source>
        <strain evidence="2">C57BL/6J</strain>
        <tissue evidence="2">Testis</tissue>
    </source>
</reference>
<feature type="signal peptide" evidence="1">
    <location>
        <begin position="1"/>
        <end position="23"/>
    </location>
</feature>
<name>Q9D4N0_MOUSE</name>
<dbReference type="EMBL" id="AK016407">
    <property type="protein sequence ID" value="BAB30218.1"/>
    <property type="molecule type" value="mRNA"/>
</dbReference>
<reference evidence="2" key="8">
    <citation type="journal article" date="2005" name="Science">
        <title>Antisense Transcription in the Mammalian Transcriptome.</title>
        <authorList>
            <consortium name="RIKEN Genome Exploration Research Group and Genome Science Group (Genome Network Project Core Group) and the FANTOM Consortium"/>
        </authorList>
    </citation>
    <scope>NUCLEOTIDE SEQUENCE</scope>
    <source>
        <strain evidence="2">C57BL/6J</strain>
        <tissue evidence="2">Testis</tissue>
    </source>
</reference>
<evidence type="ECO:0000313" key="2">
    <source>
        <dbReference type="EMBL" id="BAB30218.1"/>
    </source>
</evidence>
<gene>
    <name evidence="3" type="primary">4930597L12Rik</name>
</gene>
<sequence length="178" mass="19859">MMIWGHCCVGCSVVFTFFPGSLSDSIMPGLRFPQCLRIKIMDAAVIWRDLDIHLTPSSSPSWMHRRYGGSWMPTLFLPLLPQCPAPTLASSDSVSVVLWRDQASFKSWGVSPSSFSPSCVVDTHLASLAGSCFLSEVSVGLRKRRIVPHSWMGMMRIDLREVIGMDMIKICGMKFSRN</sequence>
<protein>
    <recommendedName>
        <fullName evidence="4">Secreted protein</fullName>
    </recommendedName>
</protein>
<dbReference type="MGI" id="MGI:1922635">
    <property type="gene designation" value="4930597L12Rik"/>
</dbReference>
<keyword evidence="1" id="KW-0732">Signal</keyword>
<dbReference type="iPTMnet" id="Q9D4N0"/>
<accession>Q9D4N0</accession>
<reference evidence="2" key="6">
    <citation type="journal article" date="2002" name="Nature">
        <title>Analysis of the mouse transcriptome based on functional annotation of 60,770 full-length cDNAs.</title>
        <authorList>
            <consortium name="The FANTOM Consortium and the RIKEN Genome Exploration Research Group Phase I and II Team"/>
        </authorList>
    </citation>
    <scope>NUCLEOTIDE SEQUENCE</scope>
    <source>
        <strain evidence="2">C57BL/6J</strain>
        <tissue evidence="2">Testis</tissue>
    </source>
</reference>
<evidence type="ECO:0000256" key="1">
    <source>
        <dbReference type="SAM" id="SignalP"/>
    </source>
</evidence>
<dbReference type="PhosphoSitePlus" id="Q9D4N0"/>
<reference evidence="2" key="5">
    <citation type="journal article" date="2001" name="Nature">
        <title>Functional annotation of a full-length mouse cDNA collection.</title>
        <authorList>
            <consortium name="The RIKEN Genome Exploration Research Group Phase II Team and the FANTOM Consortium"/>
        </authorList>
    </citation>
    <scope>NUCLEOTIDE SEQUENCE</scope>
    <source>
        <strain evidence="2">C57BL/6J</strain>
        <tissue evidence="2">Testis</tissue>
    </source>
</reference>
<reference evidence="2" key="1">
    <citation type="journal article" date="1999" name="Methods Enzymol.">
        <title>High-efficiency full-length cDNA cloning.</title>
        <authorList>
            <person name="Carninci P."/>
            <person name="Hayashizaki Y."/>
        </authorList>
    </citation>
    <scope>NUCLEOTIDE SEQUENCE</scope>
    <source>
        <strain evidence="2">C57BL/6J</strain>
        <tissue evidence="2">Testis</tissue>
    </source>
</reference>
<dbReference type="AGR" id="MGI:1922635"/>
<proteinExistence type="evidence at transcript level"/>
<evidence type="ECO:0008006" key="4">
    <source>
        <dbReference type="Google" id="ProtNLM"/>
    </source>
</evidence>
<feature type="chain" id="PRO_5010847738" description="Secreted protein" evidence="1">
    <location>
        <begin position="24"/>
        <end position="178"/>
    </location>
</feature>
<evidence type="ECO:0000313" key="3">
    <source>
        <dbReference type="MGI" id="MGI:1922635"/>
    </source>
</evidence>
<reference evidence="2" key="2">
    <citation type="journal article" date="2000" name="Genome Res.">
        <title>Normalization and subtraction of cap-trapper-selected cDNAs to prepare full-length cDNA libraries for rapid discovery of new genes.</title>
        <authorList>
            <person name="Carninci P."/>
            <person name="Shibata Y."/>
            <person name="Hayatsu N."/>
            <person name="Sugahara Y."/>
            <person name="Shibata K."/>
            <person name="Itoh M."/>
            <person name="Konno H."/>
            <person name="Okazaki Y."/>
            <person name="Muramatsu M."/>
            <person name="Hayashizaki Y."/>
        </authorList>
    </citation>
    <scope>NUCLEOTIDE SEQUENCE</scope>
    <source>
        <strain evidence="2">C57BL/6J</strain>
        <tissue evidence="2">Testis</tissue>
    </source>
</reference>
<dbReference type="AlphaFoldDB" id="Q9D4N0"/>